<feature type="transmembrane region" description="Helical" evidence="2">
    <location>
        <begin position="361"/>
        <end position="381"/>
    </location>
</feature>
<evidence type="ECO:0000313" key="4">
    <source>
        <dbReference type="Proteomes" id="UP000030680"/>
    </source>
</evidence>
<keyword evidence="2" id="KW-1133">Transmembrane helix</keyword>
<dbReference type="Proteomes" id="UP000030680">
    <property type="component" value="Unassembled WGS sequence"/>
</dbReference>
<evidence type="ECO:0000313" key="3">
    <source>
        <dbReference type="EMBL" id="EME26580.1"/>
    </source>
</evidence>
<feature type="transmembrane region" description="Helical" evidence="2">
    <location>
        <begin position="327"/>
        <end position="349"/>
    </location>
</feature>
<sequence length="420" mass="46519">MPNNLLLPGSNNVASTSNATANKKRYSWALVAVVLFVGRAIRVLTSWDTYHFLHSSSTPISIFACYSFFWASAILCLLQRPWKGKRISKRRLSRVCLLSCIIAVALVCWIQGLYWCGIFRVLFFDGAELPLVFIYSLFGSGESFRRQKLRGLVVVGLSFLLLFTSPFISSMLSFQPSSVENVGKQHASVVDEKSTVSVLSKLRSFATKPSPVDISPDEESTSSWSDPNAHRESVRQLFAEDVIEGDKNLAYDGSWNVSPFGILLVTISSILFVLYRLFSLKISSNLDGPKRVFAISNSLAVLILLPICIFQQWFVVYSDATHPWPSLILHSCSFALGWIVIPFYVQSFVSSKMGHLGSTELNFGSTLVTLTILNACTSLSWSLIPELISGVLQLVGIHSLLSSGRQIKSYDMNAALEGEL</sequence>
<feature type="region of interest" description="Disordered" evidence="1">
    <location>
        <begin position="207"/>
        <end position="229"/>
    </location>
</feature>
<dbReference type="GeneID" id="17085546"/>
<proteinExistence type="predicted"/>
<dbReference type="EMBL" id="KB454546">
    <property type="protein sequence ID" value="EME26580.1"/>
    <property type="molecule type" value="Genomic_DNA"/>
</dbReference>
<feature type="transmembrane region" description="Helical" evidence="2">
    <location>
        <begin position="260"/>
        <end position="280"/>
    </location>
</feature>
<evidence type="ECO:0000256" key="1">
    <source>
        <dbReference type="SAM" id="MobiDB-lite"/>
    </source>
</evidence>
<protein>
    <recommendedName>
        <fullName evidence="5">EamA domain-containing protein</fullName>
    </recommendedName>
</protein>
<reference evidence="4" key="1">
    <citation type="journal article" date="2013" name="Science">
        <title>Gene transfer from bacteria and archaea facilitated evolution of an extremophilic eukaryote.</title>
        <authorList>
            <person name="Schonknecht G."/>
            <person name="Chen W.H."/>
            <person name="Ternes C.M."/>
            <person name="Barbier G.G."/>
            <person name="Shrestha R.P."/>
            <person name="Stanke M."/>
            <person name="Brautigam A."/>
            <person name="Baker B.J."/>
            <person name="Banfield J.F."/>
            <person name="Garavito R.M."/>
            <person name="Carr K."/>
            <person name="Wilkerson C."/>
            <person name="Rensing S.A."/>
            <person name="Gagneul D."/>
            <person name="Dickenson N.E."/>
            <person name="Oesterhelt C."/>
            <person name="Lercher M.J."/>
            <person name="Weber A.P."/>
        </authorList>
    </citation>
    <scope>NUCLEOTIDE SEQUENCE [LARGE SCALE GENOMIC DNA]</scope>
    <source>
        <strain evidence="4">074W</strain>
    </source>
</reference>
<keyword evidence="2" id="KW-0812">Transmembrane</keyword>
<evidence type="ECO:0008006" key="5">
    <source>
        <dbReference type="Google" id="ProtNLM"/>
    </source>
</evidence>
<dbReference type="PANTHER" id="PTHR47513">
    <property type="entry name" value="ZINC TRANSPORTER"/>
    <property type="match status" value="1"/>
</dbReference>
<dbReference type="PANTHER" id="PTHR47513:SF1">
    <property type="entry name" value="OS07G0283200 PROTEIN"/>
    <property type="match status" value="1"/>
</dbReference>
<feature type="transmembrane region" description="Helical" evidence="2">
    <location>
        <begin position="292"/>
        <end position="315"/>
    </location>
</feature>
<dbReference type="KEGG" id="gsl:Gasu_58130"/>
<evidence type="ECO:0000256" key="2">
    <source>
        <dbReference type="SAM" id="Phobius"/>
    </source>
</evidence>
<dbReference type="RefSeq" id="XP_005703100.1">
    <property type="nucleotide sequence ID" value="XM_005703043.1"/>
</dbReference>
<feature type="transmembrane region" description="Helical" evidence="2">
    <location>
        <begin position="92"/>
        <end position="112"/>
    </location>
</feature>
<feature type="transmembrane region" description="Helical" evidence="2">
    <location>
        <begin position="26"/>
        <end position="47"/>
    </location>
</feature>
<keyword evidence="2" id="KW-0472">Membrane</keyword>
<dbReference type="STRING" id="130081.M2WRX1"/>
<organism evidence="3 4">
    <name type="scientific">Galdieria sulphuraria</name>
    <name type="common">Red alga</name>
    <dbReference type="NCBI Taxonomy" id="130081"/>
    <lineage>
        <taxon>Eukaryota</taxon>
        <taxon>Rhodophyta</taxon>
        <taxon>Bangiophyceae</taxon>
        <taxon>Galdieriales</taxon>
        <taxon>Galdieriaceae</taxon>
        <taxon>Galdieria</taxon>
    </lineage>
</organism>
<gene>
    <name evidence="3" type="ORF">Gasu_58130</name>
</gene>
<dbReference type="OMA" id="NAWHTHA"/>
<feature type="transmembrane region" description="Helical" evidence="2">
    <location>
        <begin position="59"/>
        <end position="80"/>
    </location>
</feature>
<accession>M2WRX1</accession>
<dbReference type="Gramene" id="EME26580">
    <property type="protein sequence ID" value="EME26580"/>
    <property type="gene ID" value="Gasu_58130"/>
</dbReference>
<keyword evidence="4" id="KW-1185">Reference proteome</keyword>
<feature type="transmembrane region" description="Helical" evidence="2">
    <location>
        <begin position="118"/>
        <end position="137"/>
    </location>
</feature>
<dbReference type="AlphaFoldDB" id="M2WRX1"/>
<feature type="transmembrane region" description="Helical" evidence="2">
    <location>
        <begin position="149"/>
        <end position="168"/>
    </location>
</feature>
<dbReference type="OrthoDB" id="1884658at2759"/>
<name>M2WRX1_GALSU</name>